<keyword evidence="4" id="KW-1133">Transmembrane helix</keyword>
<dbReference type="OrthoDB" id="9802448at2"/>
<dbReference type="RefSeq" id="WP_088463564.1">
    <property type="nucleotide sequence ID" value="NZ_NIRR01000006.1"/>
</dbReference>
<keyword evidence="3" id="KW-0238">DNA-binding</keyword>
<dbReference type="Proteomes" id="UP000197277">
    <property type="component" value="Unassembled WGS sequence"/>
</dbReference>
<keyword evidence="1" id="KW-0547">Nucleotide-binding</keyword>
<dbReference type="Gene3D" id="3.40.50.300">
    <property type="entry name" value="P-loop containing nucleotide triphosphate hydrolases"/>
    <property type="match status" value="1"/>
</dbReference>
<organism evidence="6 7">
    <name type="scientific">Hymenobacter amundsenii</name>
    <dbReference type="NCBI Taxonomy" id="2006685"/>
    <lineage>
        <taxon>Bacteria</taxon>
        <taxon>Pseudomonadati</taxon>
        <taxon>Bacteroidota</taxon>
        <taxon>Cytophagia</taxon>
        <taxon>Cytophagales</taxon>
        <taxon>Hymenobacteraceae</taxon>
        <taxon>Hymenobacter</taxon>
    </lineage>
</organism>
<dbReference type="SUPFAM" id="SSF52540">
    <property type="entry name" value="P-loop containing nucleoside triphosphate hydrolases"/>
    <property type="match status" value="1"/>
</dbReference>
<sequence length="559" mass="61709">MWTSSRKRLRRLEAAWQQPAARSSHLPWVARYYNQVQYEPAYHRLPDQTWEDLNGELLFELLDATVSRVGQQCLYHRLRSPLADEATLHEFDAAATLLAQQPVARGQALLALDQLTADETYFLADLISGEPLPTLPGARVAPLLALGLLATLIGGFWLPVLWLGTGVFALINSVFHFWQRTRIQRIIRPLMQLGRLHRAGRALCQATLPLRPLEQLATPLDRLGGILRQVTFFQVEDNLGILELLKLLLMLDQLVYARCRVAVQRQAPAIRTIFEAVGYVDCALAVASFRQRYATCVPHFGPAAEGIRLQAGYHPLVPGCVPNDLTLSGQGVLLTGSNMAGKTTFMRTLGVNALLAQTVATCPATAYHAPFCRVLTSLTLADSLPTGKSYYLVEAETMRQLLLACDAAPGSYLLLLDELFKGTNTQERIAANKAVLAYLQPRGWVVAATHDGELGALLESCYVEYHFCETVTAEDWYFDYRLKAGPLTTRNAIRLLARLHYPAQVVADAQALSATLAARAQAGSARTTTPEELISVAGSNSWRENQLDQGVQHSDSSLR</sequence>
<dbReference type="InterPro" id="IPR045076">
    <property type="entry name" value="MutS"/>
</dbReference>
<proteinExistence type="predicted"/>
<evidence type="ECO:0000256" key="3">
    <source>
        <dbReference type="ARBA" id="ARBA00023125"/>
    </source>
</evidence>
<dbReference type="GO" id="GO:0005524">
    <property type="term" value="F:ATP binding"/>
    <property type="evidence" value="ECO:0007669"/>
    <property type="project" value="UniProtKB-KW"/>
</dbReference>
<protein>
    <recommendedName>
        <fullName evidence="5">DNA mismatch repair proteins mutS family domain-containing protein</fullName>
    </recommendedName>
</protein>
<evidence type="ECO:0000313" key="7">
    <source>
        <dbReference type="Proteomes" id="UP000197277"/>
    </source>
</evidence>
<dbReference type="GO" id="GO:0005829">
    <property type="term" value="C:cytosol"/>
    <property type="evidence" value="ECO:0007669"/>
    <property type="project" value="TreeGrafter"/>
</dbReference>
<evidence type="ECO:0000313" key="6">
    <source>
        <dbReference type="EMBL" id="OWP64033.1"/>
    </source>
</evidence>
<dbReference type="InterPro" id="IPR000432">
    <property type="entry name" value="DNA_mismatch_repair_MutS_C"/>
</dbReference>
<dbReference type="GO" id="GO:0030983">
    <property type="term" value="F:mismatched DNA binding"/>
    <property type="evidence" value="ECO:0007669"/>
    <property type="project" value="InterPro"/>
</dbReference>
<reference evidence="6 7" key="1">
    <citation type="submission" date="2017-06" db="EMBL/GenBank/DDBJ databases">
        <title>Hymenobacter amundsenii sp. nov. isolated from regoliths in Antarctica.</title>
        <authorList>
            <person name="Sedlacek I."/>
            <person name="Kralova S."/>
            <person name="Pantucek R."/>
            <person name="Svec P."/>
            <person name="Holochova P."/>
            <person name="Stankova E."/>
            <person name="Vrbovska V."/>
            <person name="Busse H.-J."/>
        </authorList>
    </citation>
    <scope>NUCLEOTIDE SEQUENCE [LARGE SCALE GENOMIC DNA]</scope>
    <source>
        <strain evidence="6 7">CCM 8682</strain>
    </source>
</reference>
<evidence type="ECO:0000259" key="5">
    <source>
        <dbReference type="SMART" id="SM00534"/>
    </source>
</evidence>
<feature type="transmembrane region" description="Helical" evidence="4">
    <location>
        <begin position="137"/>
        <end position="154"/>
    </location>
</feature>
<dbReference type="AlphaFoldDB" id="A0A246FMS8"/>
<keyword evidence="4" id="KW-0472">Membrane</keyword>
<dbReference type="GO" id="GO:0006298">
    <property type="term" value="P:mismatch repair"/>
    <property type="evidence" value="ECO:0007669"/>
    <property type="project" value="InterPro"/>
</dbReference>
<dbReference type="PANTHER" id="PTHR11361">
    <property type="entry name" value="DNA MISMATCH REPAIR PROTEIN MUTS FAMILY MEMBER"/>
    <property type="match status" value="1"/>
</dbReference>
<evidence type="ECO:0000256" key="2">
    <source>
        <dbReference type="ARBA" id="ARBA00022840"/>
    </source>
</evidence>
<accession>A0A246FMS8</accession>
<feature type="domain" description="DNA mismatch repair proteins mutS family" evidence="5">
    <location>
        <begin position="329"/>
        <end position="514"/>
    </location>
</feature>
<evidence type="ECO:0000256" key="4">
    <source>
        <dbReference type="SAM" id="Phobius"/>
    </source>
</evidence>
<dbReference type="PANTHER" id="PTHR11361:SF152">
    <property type="entry name" value="DNA MISMATCH REPAIR PROTEIN"/>
    <property type="match status" value="1"/>
</dbReference>
<keyword evidence="4" id="KW-0812">Transmembrane</keyword>
<comment type="caution">
    <text evidence="6">The sequence shown here is derived from an EMBL/GenBank/DDBJ whole genome shotgun (WGS) entry which is preliminary data.</text>
</comment>
<gene>
    <name evidence="6" type="ORF">CDA63_06095</name>
</gene>
<dbReference type="Pfam" id="PF00488">
    <property type="entry name" value="MutS_V"/>
    <property type="match status" value="1"/>
</dbReference>
<dbReference type="GO" id="GO:0140664">
    <property type="term" value="F:ATP-dependent DNA damage sensor activity"/>
    <property type="evidence" value="ECO:0007669"/>
    <property type="project" value="InterPro"/>
</dbReference>
<keyword evidence="7" id="KW-1185">Reference proteome</keyword>
<dbReference type="SMART" id="SM00534">
    <property type="entry name" value="MUTSac"/>
    <property type="match status" value="1"/>
</dbReference>
<dbReference type="EMBL" id="NIRR01000006">
    <property type="protein sequence ID" value="OWP64033.1"/>
    <property type="molecule type" value="Genomic_DNA"/>
</dbReference>
<keyword evidence="2" id="KW-0067">ATP-binding</keyword>
<dbReference type="InterPro" id="IPR027417">
    <property type="entry name" value="P-loop_NTPase"/>
</dbReference>
<name>A0A246FMS8_9BACT</name>
<evidence type="ECO:0000256" key="1">
    <source>
        <dbReference type="ARBA" id="ARBA00022741"/>
    </source>
</evidence>